<feature type="repeat" description="PPR" evidence="2">
    <location>
        <begin position="15"/>
        <end position="49"/>
    </location>
</feature>
<dbReference type="PANTHER" id="PTHR24015">
    <property type="entry name" value="OS07G0578800 PROTEIN-RELATED"/>
    <property type="match status" value="1"/>
</dbReference>
<gene>
    <name evidence="4" type="ORF">PIB30_103746</name>
</gene>
<evidence type="ECO:0000313" key="4">
    <source>
        <dbReference type="EMBL" id="MED6129031.1"/>
    </source>
</evidence>
<evidence type="ECO:0008006" key="6">
    <source>
        <dbReference type="Google" id="ProtNLM"/>
    </source>
</evidence>
<organism evidence="4 5">
    <name type="scientific">Stylosanthes scabra</name>
    <dbReference type="NCBI Taxonomy" id="79078"/>
    <lineage>
        <taxon>Eukaryota</taxon>
        <taxon>Viridiplantae</taxon>
        <taxon>Streptophyta</taxon>
        <taxon>Embryophyta</taxon>
        <taxon>Tracheophyta</taxon>
        <taxon>Spermatophyta</taxon>
        <taxon>Magnoliopsida</taxon>
        <taxon>eudicotyledons</taxon>
        <taxon>Gunneridae</taxon>
        <taxon>Pentapetalae</taxon>
        <taxon>rosids</taxon>
        <taxon>fabids</taxon>
        <taxon>Fabales</taxon>
        <taxon>Fabaceae</taxon>
        <taxon>Papilionoideae</taxon>
        <taxon>50 kb inversion clade</taxon>
        <taxon>dalbergioids sensu lato</taxon>
        <taxon>Dalbergieae</taxon>
        <taxon>Pterocarpus clade</taxon>
        <taxon>Stylosanthes</taxon>
    </lineage>
</organism>
<evidence type="ECO:0000256" key="2">
    <source>
        <dbReference type="PROSITE-ProRule" id="PRU00708"/>
    </source>
</evidence>
<reference evidence="4 5" key="1">
    <citation type="journal article" date="2023" name="Plants (Basel)">
        <title>Bridging the Gap: Combining Genomics and Transcriptomics Approaches to Understand Stylosanthes scabra, an Orphan Legume from the Brazilian Caatinga.</title>
        <authorList>
            <person name="Ferreira-Neto J.R.C."/>
            <person name="da Silva M.D."/>
            <person name="Binneck E."/>
            <person name="de Melo N.F."/>
            <person name="da Silva R.H."/>
            <person name="de Melo A.L.T.M."/>
            <person name="Pandolfi V."/>
            <person name="Bustamante F.O."/>
            <person name="Brasileiro-Vidal A.C."/>
            <person name="Benko-Iseppon A.M."/>
        </authorList>
    </citation>
    <scope>NUCLEOTIDE SEQUENCE [LARGE SCALE GENOMIC DNA]</scope>
    <source>
        <tissue evidence="4">Leaves</tissue>
    </source>
</reference>
<dbReference type="Pfam" id="PF13041">
    <property type="entry name" value="PPR_2"/>
    <property type="match status" value="1"/>
</dbReference>
<accession>A0ABU6RYW4</accession>
<proteinExistence type="predicted"/>
<protein>
    <recommendedName>
        <fullName evidence="6">Pentatricopeptide repeat-containing protein</fullName>
    </recommendedName>
</protein>
<evidence type="ECO:0000256" key="1">
    <source>
        <dbReference type="ARBA" id="ARBA00022737"/>
    </source>
</evidence>
<dbReference type="InterPro" id="IPR002885">
    <property type="entry name" value="PPR_rpt"/>
</dbReference>
<feature type="region of interest" description="Disordered" evidence="3">
    <location>
        <begin position="85"/>
        <end position="114"/>
    </location>
</feature>
<keyword evidence="5" id="KW-1185">Reference proteome</keyword>
<keyword evidence="1" id="KW-0677">Repeat</keyword>
<evidence type="ECO:0000313" key="5">
    <source>
        <dbReference type="Proteomes" id="UP001341840"/>
    </source>
</evidence>
<dbReference type="Proteomes" id="UP001341840">
    <property type="component" value="Unassembled WGS sequence"/>
</dbReference>
<dbReference type="InterPro" id="IPR011990">
    <property type="entry name" value="TPR-like_helical_dom_sf"/>
</dbReference>
<dbReference type="PROSITE" id="PS51375">
    <property type="entry name" value="PPR"/>
    <property type="match status" value="1"/>
</dbReference>
<comment type="caution">
    <text evidence="4">The sequence shown here is derived from an EMBL/GenBank/DDBJ whole genome shotgun (WGS) entry which is preliminary data.</text>
</comment>
<dbReference type="NCBIfam" id="TIGR00756">
    <property type="entry name" value="PPR"/>
    <property type="match status" value="1"/>
</dbReference>
<dbReference type="Gene3D" id="1.25.40.10">
    <property type="entry name" value="Tetratricopeptide repeat domain"/>
    <property type="match status" value="1"/>
</dbReference>
<name>A0ABU6RYW4_9FABA</name>
<evidence type="ECO:0000256" key="3">
    <source>
        <dbReference type="SAM" id="MobiDB-lite"/>
    </source>
</evidence>
<dbReference type="PANTHER" id="PTHR24015:SF1943">
    <property type="entry name" value="OS04G0414800 PROTEIN"/>
    <property type="match status" value="1"/>
</dbReference>
<dbReference type="EMBL" id="JASCZI010033644">
    <property type="protein sequence ID" value="MED6129031.1"/>
    <property type="molecule type" value="Genomic_DNA"/>
</dbReference>
<dbReference type="InterPro" id="IPR046960">
    <property type="entry name" value="PPR_At4g14850-like_plant"/>
</dbReference>
<sequence>MAASRFLFDQAPEKDIVTWSALISGYVQNGQPNGALRVFLEMESMNVKPDEFILASLMSASSQLEIERLLIYSINILINRAPLPQSLRPGWKAPKRDTESWALGSSGRARVSDA</sequence>